<evidence type="ECO:0000313" key="5">
    <source>
        <dbReference type="EMBL" id="MBM3226454.1"/>
    </source>
</evidence>
<evidence type="ECO:0000259" key="3">
    <source>
        <dbReference type="Pfam" id="PF01408"/>
    </source>
</evidence>
<dbReference type="Proteomes" id="UP000712673">
    <property type="component" value="Unassembled WGS sequence"/>
</dbReference>
<dbReference type="Gene3D" id="3.40.50.720">
    <property type="entry name" value="NAD(P)-binding Rossmann-like Domain"/>
    <property type="match status" value="1"/>
</dbReference>
<dbReference type="AlphaFoldDB" id="A0A938B4U6"/>
<dbReference type="PANTHER" id="PTHR22604:SF105">
    <property type="entry name" value="TRANS-1,2-DIHYDROBENZENE-1,2-DIOL DEHYDROGENASE"/>
    <property type="match status" value="1"/>
</dbReference>
<feature type="domain" description="Gfo/Idh/MocA-like oxidoreductase N-terminal" evidence="3">
    <location>
        <begin position="8"/>
        <end position="128"/>
    </location>
</feature>
<name>A0A938B4U6_UNCTE</name>
<dbReference type="Pfam" id="PF01408">
    <property type="entry name" value="GFO_IDH_MocA"/>
    <property type="match status" value="1"/>
</dbReference>
<comment type="similarity">
    <text evidence="1">Belongs to the Gfo/Idh/MocA family.</text>
</comment>
<protein>
    <submittedName>
        <fullName evidence="5">Gfo/Idh/MocA family oxidoreductase</fullName>
    </submittedName>
</protein>
<dbReference type="Gene3D" id="3.30.360.10">
    <property type="entry name" value="Dihydrodipicolinate Reductase, domain 2"/>
    <property type="match status" value="1"/>
</dbReference>
<keyword evidence="2" id="KW-0560">Oxidoreductase</keyword>
<gene>
    <name evidence="5" type="ORF">FJZ47_22040</name>
</gene>
<dbReference type="InterPro" id="IPR055170">
    <property type="entry name" value="GFO_IDH_MocA-like_dom"/>
</dbReference>
<dbReference type="GO" id="GO:0016491">
    <property type="term" value="F:oxidoreductase activity"/>
    <property type="evidence" value="ECO:0007669"/>
    <property type="project" value="UniProtKB-KW"/>
</dbReference>
<reference evidence="5" key="1">
    <citation type="submission" date="2019-03" db="EMBL/GenBank/DDBJ databases">
        <title>Lake Tanganyika Metagenome-Assembled Genomes (MAGs).</title>
        <authorList>
            <person name="Tran P."/>
        </authorList>
    </citation>
    <scope>NUCLEOTIDE SEQUENCE</scope>
    <source>
        <strain evidence="5">K_DeepCast_65m_m2_066</strain>
    </source>
</reference>
<dbReference type="SUPFAM" id="SSF55347">
    <property type="entry name" value="Glyceraldehyde-3-phosphate dehydrogenase-like, C-terminal domain"/>
    <property type="match status" value="1"/>
</dbReference>
<dbReference type="PANTHER" id="PTHR22604">
    <property type="entry name" value="OXIDOREDUCTASES"/>
    <property type="match status" value="1"/>
</dbReference>
<evidence type="ECO:0000256" key="2">
    <source>
        <dbReference type="ARBA" id="ARBA00023002"/>
    </source>
</evidence>
<dbReference type="InterPro" id="IPR036291">
    <property type="entry name" value="NAD(P)-bd_dom_sf"/>
</dbReference>
<dbReference type="InterPro" id="IPR000683">
    <property type="entry name" value="Gfo/Idh/MocA-like_OxRdtase_N"/>
</dbReference>
<comment type="caution">
    <text evidence="5">The sequence shown here is derived from an EMBL/GenBank/DDBJ whole genome shotgun (WGS) entry which is preliminary data.</text>
</comment>
<dbReference type="Pfam" id="PF22725">
    <property type="entry name" value="GFO_IDH_MocA_C3"/>
    <property type="match status" value="1"/>
</dbReference>
<dbReference type="SUPFAM" id="SSF51735">
    <property type="entry name" value="NAD(P)-binding Rossmann-fold domains"/>
    <property type="match status" value="1"/>
</dbReference>
<sequence length="335" mass="36234">MSDVHTPVRWGIVGLGWVAADFVVPAMVESTGSQLVACLGSSLAKGQAFAERFGVARVHTDLDALMHDPEIDAVYIALPNAMHHAAVLAAARGKKHVLCEKPFAMHVTHAQEMVQACREAGVLLRIAHQIRLDAAIGRAREIVHAGRLGRLAAMSLERASGLAMRTWWRQDVAQSGVIFDVGVHLLDLLQWVSGQRFTEVSAFTHPDRRQGMPDDTVTVLGRLDGDCQAVARATREVASAENNLIIEGAEATLVTSSLRFAPEHVVYVRDRHGTTAEHFPASPAYALEVHAFEAELRGHRSALPDGEDSTQIVAVTQAVLQAIAERRSVAVPATQ</sequence>
<evidence type="ECO:0000313" key="6">
    <source>
        <dbReference type="Proteomes" id="UP000712673"/>
    </source>
</evidence>
<proteinExistence type="inferred from homology"/>
<dbReference type="GO" id="GO:0000166">
    <property type="term" value="F:nucleotide binding"/>
    <property type="evidence" value="ECO:0007669"/>
    <property type="project" value="InterPro"/>
</dbReference>
<accession>A0A938B4U6</accession>
<organism evidence="5 6">
    <name type="scientific">Tectimicrobiota bacterium</name>
    <dbReference type="NCBI Taxonomy" id="2528274"/>
    <lineage>
        <taxon>Bacteria</taxon>
        <taxon>Pseudomonadati</taxon>
        <taxon>Nitrospinota/Tectimicrobiota group</taxon>
        <taxon>Candidatus Tectimicrobiota</taxon>
    </lineage>
</organism>
<dbReference type="EMBL" id="VGLS01000914">
    <property type="protein sequence ID" value="MBM3226454.1"/>
    <property type="molecule type" value="Genomic_DNA"/>
</dbReference>
<feature type="domain" description="GFO/IDH/MocA-like oxidoreductase" evidence="4">
    <location>
        <begin position="138"/>
        <end position="253"/>
    </location>
</feature>
<evidence type="ECO:0000259" key="4">
    <source>
        <dbReference type="Pfam" id="PF22725"/>
    </source>
</evidence>
<evidence type="ECO:0000256" key="1">
    <source>
        <dbReference type="ARBA" id="ARBA00010928"/>
    </source>
</evidence>
<dbReference type="InterPro" id="IPR050984">
    <property type="entry name" value="Gfo/Idh/MocA_domain"/>
</dbReference>